<dbReference type="SUPFAM" id="SSF54106">
    <property type="entry name" value="LysM domain"/>
    <property type="match status" value="1"/>
</dbReference>
<dbReference type="Gene3D" id="3.10.350.10">
    <property type="entry name" value="LysM domain"/>
    <property type="match status" value="1"/>
</dbReference>
<name>A0A368TBA8_9ACTN</name>
<feature type="region of interest" description="Disordered" evidence="1">
    <location>
        <begin position="1"/>
        <end position="46"/>
    </location>
</feature>
<dbReference type="InterPro" id="IPR036779">
    <property type="entry name" value="LysM_dom_sf"/>
</dbReference>
<feature type="domain" description="LysM" evidence="3">
    <location>
        <begin position="141"/>
        <end position="190"/>
    </location>
</feature>
<protein>
    <submittedName>
        <fullName evidence="4">Peptidoglycan-binding LysM</fullName>
    </submittedName>
</protein>
<evidence type="ECO:0000256" key="2">
    <source>
        <dbReference type="SAM" id="Phobius"/>
    </source>
</evidence>
<dbReference type="InterPro" id="IPR018392">
    <property type="entry name" value="LysM"/>
</dbReference>
<reference evidence="4 5" key="1">
    <citation type="submission" date="2018-04" db="EMBL/GenBank/DDBJ databases">
        <title>Novel actinobacteria from marine sediment.</title>
        <authorList>
            <person name="Ng Z.Y."/>
            <person name="Tan G.Y.A."/>
        </authorList>
    </citation>
    <scope>NUCLEOTIDE SEQUENCE [LARGE SCALE GENOMIC DNA]</scope>
    <source>
        <strain evidence="4 5">TPS81</strain>
    </source>
</reference>
<keyword evidence="5" id="KW-1185">Reference proteome</keyword>
<dbReference type="EMBL" id="QEIN01000010">
    <property type="protein sequence ID" value="RCV62134.1"/>
    <property type="molecule type" value="Genomic_DNA"/>
</dbReference>
<dbReference type="Pfam" id="PF01476">
    <property type="entry name" value="LysM"/>
    <property type="match status" value="1"/>
</dbReference>
<dbReference type="AlphaFoldDB" id="A0A368TBA8"/>
<feature type="compositionally biased region" description="Low complexity" evidence="1">
    <location>
        <begin position="11"/>
        <end position="21"/>
    </location>
</feature>
<dbReference type="CDD" id="cd00118">
    <property type="entry name" value="LysM"/>
    <property type="match status" value="1"/>
</dbReference>
<feature type="transmembrane region" description="Helical" evidence="2">
    <location>
        <begin position="99"/>
        <end position="125"/>
    </location>
</feature>
<evidence type="ECO:0000259" key="3">
    <source>
        <dbReference type="PROSITE" id="PS51782"/>
    </source>
</evidence>
<evidence type="ECO:0000256" key="1">
    <source>
        <dbReference type="SAM" id="MobiDB-lite"/>
    </source>
</evidence>
<gene>
    <name evidence="4" type="ORF">DEF24_02470</name>
</gene>
<dbReference type="OrthoDB" id="5084290at2"/>
<dbReference type="SMART" id="SM00257">
    <property type="entry name" value="LysM"/>
    <property type="match status" value="1"/>
</dbReference>
<comment type="caution">
    <text evidence="4">The sequence shown here is derived from an EMBL/GenBank/DDBJ whole genome shotgun (WGS) entry which is preliminary data.</text>
</comment>
<keyword evidence="2" id="KW-0472">Membrane</keyword>
<dbReference type="Proteomes" id="UP000253318">
    <property type="component" value="Unassembled WGS sequence"/>
</dbReference>
<evidence type="ECO:0000313" key="4">
    <source>
        <dbReference type="EMBL" id="RCV62134.1"/>
    </source>
</evidence>
<accession>A0A368TBA8</accession>
<sequence>MPLSVDRRAPGSRPGAGSGARCQDRPASVPESIATADPPPRSEVDDWSVEIPEWRGEDVSIESSGGAAVVVPQALAGLPDLHSCVPAQRGPRLTRRGRLVVLSALGLVATSGFSLLVLTTVALGASTAGASDSLMLPSAPSTVVVHDGDTLWEIAERTRPDDDPRRTVLEIVELNQLSDLALEPGQELVLPDS</sequence>
<keyword evidence="2" id="KW-0812">Transmembrane</keyword>
<organism evidence="4 5">
    <name type="scientific">Marinitenerispora sediminis</name>
    <dbReference type="NCBI Taxonomy" id="1931232"/>
    <lineage>
        <taxon>Bacteria</taxon>
        <taxon>Bacillati</taxon>
        <taxon>Actinomycetota</taxon>
        <taxon>Actinomycetes</taxon>
        <taxon>Streptosporangiales</taxon>
        <taxon>Nocardiopsidaceae</taxon>
        <taxon>Marinitenerispora</taxon>
    </lineage>
</organism>
<dbReference type="PROSITE" id="PS51782">
    <property type="entry name" value="LYSM"/>
    <property type="match status" value="1"/>
</dbReference>
<keyword evidence="2" id="KW-1133">Transmembrane helix</keyword>
<evidence type="ECO:0000313" key="5">
    <source>
        <dbReference type="Proteomes" id="UP000253318"/>
    </source>
</evidence>
<proteinExistence type="predicted"/>